<evidence type="ECO:0000256" key="1">
    <source>
        <dbReference type="ARBA" id="ARBA00004613"/>
    </source>
</evidence>
<evidence type="ECO:0000313" key="14">
    <source>
        <dbReference type="RefSeq" id="XP_025785228.1"/>
    </source>
</evidence>
<keyword evidence="3" id="KW-0645">Protease</keyword>
<evidence type="ECO:0000256" key="10">
    <source>
        <dbReference type="ARBA" id="ARBA00038868"/>
    </source>
</evidence>
<dbReference type="InterPro" id="IPR018114">
    <property type="entry name" value="TRYPSIN_HIS"/>
</dbReference>
<dbReference type="SMART" id="SM00020">
    <property type="entry name" value="Tryp_SPc"/>
    <property type="match status" value="1"/>
</dbReference>
<dbReference type="CDD" id="cd00190">
    <property type="entry name" value="Tryp_SPc"/>
    <property type="match status" value="1"/>
</dbReference>
<keyword evidence="11" id="KW-0812">Transmembrane</keyword>
<dbReference type="SUPFAM" id="SSF50494">
    <property type="entry name" value="Trypsin-like serine proteases"/>
    <property type="match status" value="1"/>
</dbReference>
<dbReference type="Gene3D" id="2.40.10.10">
    <property type="entry name" value="Trypsin-like serine proteases"/>
    <property type="match status" value="2"/>
</dbReference>
<dbReference type="AlphaFoldDB" id="A0A6P6IDZ7"/>
<dbReference type="GO" id="GO:0004252">
    <property type="term" value="F:serine-type endopeptidase activity"/>
    <property type="evidence" value="ECO:0007669"/>
    <property type="project" value="UniProtKB-EC"/>
</dbReference>
<evidence type="ECO:0000259" key="12">
    <source>
        <dbReference type="PROSITE" id="PS50240"/>
    </source>
</evidence>
<keyword evidence="8" id="KW-1015">Disulfide bond</keyword>
<dbReference type="PANTHER" id="PTHR24264:SF15">
    <property type="entry name" value="RIKEN CDNA 2210010C04 GENE"/>
    <property type="match status" value="1"/>
</dbReference>
<gene>
    <name evidence="14" type="primary">LOC112866546</name>
</gene>
<dbReference type="InterPro" id="IPR050127">
    <property type="entry name" value="Serine_Proteases_S1"/>
</dbReference>
<dbReference type="InterPro" id="IPR043504">
    <property type="entry name" value="Peptidase_S1_PA_chymotrypsin"/>
</dbReference>
<evidence type="ECO:0000313" key="13">
    <source>
        <dbReference type="Proteomes" id="UP000515131"/>
    </source>
</evidence>
<dbReference type="FunFam" id="2.40.10.10:FF:000005">
    <property type="entry name" value="Serine protease 37"/>
    <property type="match status" value="1"/>
</dbReference>
<evidence type="ECO:0000256" key="4">
    <source>
        <dbReference type="ARBA" id="ARBA00022729"/>
    </source>
</evidence>
<comment type="subcellular location">
    <subcellularLocation>
        <location evidence="1">Secreted</location>
    </subcellularLocation>
</comment>
<dbReference type="PANTHER" id="PTHR24264">
    <property type="entry name" value="TRYPSIN-RELATED"/>
    <property type="match status" value="1"/>
</dbReference>
<accession>A0A6P6IDZ7</accession>
<dbReference type="FunFam" id="2.40.10.10:FF:000049">
    <property type="entry name" value="probable inactive serine protease 37"/>
    <property type="match status" value="1"/>
</dbReference>
<dbReference type="GO" id="GO:0005615">
    <property type="term" value="C:extracellular space"/>
    <property type="evidence" value="ECO:0007669"/>
    <property type="project" value="TreeGrafter"/>
</dbReference>
<keyword evidence="5" id="KW-0222">Digestion</keyword>
<proteinExistence type="predicted"/>
<comment type="catalytic activity">
    <reaction evidence="9">
        <text>Preferential cleavage: Arg-|-Xaa, Lys-|-Xaa.</text>
        <dbReference type="EC" id="3.4.21.4"/>
    </reaction>
</comment>
<protein>
    <recommendedName>
        <fullName evidence="10">trypsin</fullName>
        <ecNumber evidence="10">3.4.21.4</ecNumber>
    </recommendedName>
</protein>
<dbReference type="PROSITE" id="PS50240">
    <property type="entry name" value="TRYPSIN_DOM"/>
    <property type="match status" value="1"/>
</dbReference>
<dbReference type="KEGG" id="pcoo:112866546"/>
<sequence length="360" mass="40646">MSEADPPAPVKPSDDCSPGQHLAYNFMRDLKLYFLADLCSDIIKSMVPDVLLGPGIDRTPDLGTYSGYAARTVHYKLPGDQVCCSSLPSQIFLLQESMEITDMNRLFLVFSILTVTVVTTIIVIPTPTQVKLAQQFNQMSIETAPTFLVFLNSEYEPCLGTLIHKQWVLTAAHCFLPFLEINVAASKENFQNKMGNLRPTFIVQHPDFTRDSAEHDLMLIKLNHPVELKDQVKLVVLPNTTNDRRGEKCTVSGWGWEWRNFNPEPDIQINQTVFWFSNDDCQESLVRQIPIKITENMFCAGSSLENTHSCKELDAVPILCQNQLHGILSWSAGCILKGDIGYYTKVSCYTDWIHKVIHSN</sequence>
<dbReference type="Proteomes" id="UP000515131">
    <property type="component" value="Unplaced"/>
</dbReference>
<name>A0A6P6IDZ7_PUMCO</name>
<reference evidence="14" key="1">
    <citation type="submission" date="2025-08" db="UniProtKB">
        <authorList>
            <consortium name="RefSeq"/>
        </authorList>
    </citation>
    <scope>IDENTIFICATION</scope>
    <source>
        <tissue evidence="14">Blood</tissue>
    </source>
</reference>
<keyword evidence="6" id="KW-0378">Hydrolase</keyword>
<keyword evidence="13" id="KW-1185">Reference proteome</keyword>
<keyword evidence="7" id="KW-0720">Serine protease</keyword>
<dbReference type="PROSITE" id="PS00134">
    <property type="entry name" value="TRYPSIN_HIS"/>
    <property type="match status" value="1"/>
</dbReference>
<dbReference type="PRINTS" id="PR00722">
    <property type="entry name" value="CHYMOTRYPSIN"/>
</dbReference>
<dbReference type="Pfam" id="PF00089">
    <property type="entry name" value="Trypsin"/>
    <property type="match status" value="1"/>
</dbReference>
<evidence type="ECO:0000256" key="5">
    <source>
        <dbReference type="ARBA" id="ARBA00022757"/>
    </source>
</evidence>
<keyword evidence="4" id="KW-0732">Signal</keyword>
<feature type="domain" description="Peptidase S1" evidence="12">
    <location>
        <begin position="127"/>
        <end position="358"/>
    </location>
</feature>
<evidence type="ECO:0000256" key="2">
    <source>
        <dbReference type="ARBA" id="ARBA00022525"/>
    </source>
</evidence>
<dbReference type="GeneID" id="112866546"/>
<dbReference type="EC" id="3.4.21.4" evidence="10"/>
<evidence type="ECO:0000256" key="3">
    <source>
        <dbReference type="ARBA" id="ARBA00022670"/>
    </source>
</evidence>
<evidence type="ECO:0000256" key="7">
    <source>
        <dbReference type="ARBA" id="ARBA00022825"/>
    </source>
</evidence>
<dbReference type="InterPro" id="IPR001314">
    <property type="entry name" value="Peptidase_S1A"/>
</dbReference>
<feature type="transmembrane region" description="Helical" evidence="11">
    <location>
        <begin position="106"/>
        <end position="124"/>
    </location>
</feature>
<evidence type="ECO:0000256" key="11">
    <source>
        <dbReference type="SAM" id="Phobius"/>
    </source>
</evidence>
<organism evidence="13 14">
    <name type="scientific">Puma concolor</name>
    <name type="common">Mountain lion</name>
    <name type="synonym">Felis concolor</name>
    <dbReference type="NCBI Taxonomy" id="9696"/>
    <lineage>
        <taxon>Eukaryota</taxon>
        <taxon>Metazoa</taxon>
        <taxon>Chordata</taxon>
        <taxon>Craniata</taxon>
        <taxon>Vertebrata</taxon>
        <taxon>Euteleostomi</taxon>
        <taxon>Mammalia</taxon>
        <taxon>Eutheria</taxon>
        <taxon>Laurasiatheria</taxon>
        <taxon>Carnivora</taxon>
        <taxon>Feliformia</taxon>
        <taxon>Felidae</taxon>
        <taxon>Felinae</taxon>
        <taxon>Puma</taxon>
    </lineage>
</organism>
<dbReference type="RefSeq" id="XP_025785228.1">
    <property type="nucleotide sequence ID" value="XM_025929443.1"/>
</dbReference>
<dbReference type="GO" id="GO:2000243">
    <property type="term" value="P:positive regulation of reproductive process"/>
    <property type="evidence" value="ECO:0007669"/>
    <property type="project" value="UniProtKB-ARBA"/>
</dbReference>
<keyword evidence="11" id="KW-0472">Membrane</keyword>
<keyword evidence="11" id="KW-1133">Transmembrane helix</keyword>
<dbReference type="InterPro" id="IPR001254">
    <property type="entry name" value="Trypsin_dom"/>
</dbReference>
<evidence type="ECO:0000256" key="6">
    <source>
        <dbReference type="ARBA" id="ARBA00022801"/>
    </source>
</evidence>
<evidence type="ECO:0000256" key="9">
    <source>
        <dbReference type="ARBA" id="ARBA00036320"/>
    </source>
</evidence>
<dbReference type="GO" id="GO:0006508">
    <property type="term" value="P:proteolysis"/>
    <property type="evidence" value="ECO:0007669"/>
    <property type="project" value="UniProtKB-KW"/>
</dbReference>
<dbReference type="GO" id="GO:0007586">
    <property type="term" value="P:digestion"/>
    <property type="evidence" value="ECO:0007669"/>
    <property type="project" value="UniProtKB-KW"/>
</dbReference>
<keyword evidence="2" id="KW-0964">Secreted</keyword>
<evidence type="ECO:0000256" key="8">
    <source>
        <dbReference type="ARBA" id="ARBA00023157"/>
    </source>
</evidence>
<dbReference type="InterPro" id="IPR009003">
    <property type="entry name" value="Peptidase_S1_PA"/>
</dbReference>